<dbReference type="NCBIfam" id="NF041025">
    <property type="entry name" value="antiphage_deaminase"/>
    <property type="match status" value="1"/>
</dbReference>
<dbReference type="PROSITE" id="PS00903">
    <property type="entry name" value="CYT_DCMP_DEAMINASES_1"/>
    <property type="match status" value="1"/>
</dbReference>
<dbReference type="InterPro" id="IPR027417">
    <property type="entry name" value="P-loop_NTPase"/>
</dbReference>
<comment type="similarity">
    <text evidence="1">Belongs to the cytidine and deoxycytidylate deaminase family.</text>
</comment>
<evidence type="ECO:0000313" key="7">
    <source>
        <dbReference type="Proteomes" id="UP001413721"/>
    </source>
</evidence>
<dbReference type="InterPro" id="IPR016193">
    <property type="entry name" value="Cytidine_deaminase-like"/>
</dbReference>
<name>A0ABU9YGY7_9PROT</name>
<evidence type="ECO:0000256" key="4">
    <source>
        <dbReference type="ARBA" id="ARBA00022833"/>
    </source>
</evidence>
<sequence length="526" mass="58492">MGAKASEIQTKIERPEIFFALIGAAGTDLARVETELTRALAGVGYRTEAIRVSALIAAWAGRAAQPWADEAERLTYLMNEGDRMRKESGDGGALMSLVCSDIKSRRIRVHQGQQAGRAQDHEQSDIVDLGNTPVAATAYIIRSLKHPHEATVLRRVYGESVFLISAYAPRSQRIEFLAGQIARSLRCMVDDAIRRKAVSLIEIDERRPGTDIGQNLRDVFPLADAFVSMTPSLPDTLRRIVELIFGNPFLTPQRDEYWMFHARAAAMRSADLSRQVGAVIISPDDTYLTGGCNDVPRSGGGIFWDGDDEAEDSRDFRLGYDANAIMRNEIVAEFLEWLGTAHKLKEPAEKITAEILTGPLKTGFKETRLANLIEFGRVVHAEMHALSDAARRGIGVDRAVLYSTTFPCHMCARHILAAGISRVVYIEPYPKSLTTRLYGQLIASEADECEDKLRTRFEPFVGIAPHNFQRLFEWRPRKDGAGYALSWDAVEAIPSRSSATFPYIDLETAEAYRAGRDPEEETDDVN</sequence>
<dbReference type="Proteomes" id="UP001413721">
    <property type="component" value="Unassembled WGS sequence"/>
</dbReference>
<evidence type="ECO:0000256" key="1">
    <source>
        <dbReference type="ARBA" id="ARBA00006576"/>
    </source>
</evidence>
<dbReference type="Gene3D" id="3.40.50.300">
    <property type="entry name" value="P-loop containing nucleotide triphosphate hydrolases"/>
    <property type="match status" value="1"/>
</dbReference>
<keyword evidence="4" id="KW-0862">Zinc</keyword>
<dbReference type="Pfam" id="PF00383">
    <property type="entry name" value="dCMP_cyt_deam_1"/>
    <property type="match status" value="1"/>
</dbReference>
<dbReference type="PROSITE" id="PS51747">
    <property type="entry name" value="CYT_DCMP_DEAMINASES_2"/>
    <property type="match status" value="1"/>
</dbReference>
<proteinExistence type="inferred from homology"/>
<evidence type="ECO:0000256" key="2">
    <source>
        <dbReference type="ARBA" id="ARBA00022723"/>
    </source>
</evidence>
<dbReference type="RefSeq" id="WP_345932754.1">
    <property type="nucleotide sequence ID" value="NZ_JBBKTV010000003.1"/>
</dbReference>
<keyword evidence="2" id="KW-0479">Metal-binding</keyword>
<protein>
    <submittedName>
        <fullName evidence="6">Anti-phage dCTP deaminase</fullName>
    </submittedName>
</protein>
<accession>A0ABU9YGY7</accession>
<dbReference type="PANTHER" id="PTHR11086:SF18">
    <property type="entry name" value="DEOXYCYTIDYLATE DEAMINASE"/>
    <property type="match status" value="1"/>
</dbReference>
<dbReference type="InterPro" id="IPR016192">
    <property type="entry name" value="APOBEC/CMP_deaminase_Zn-bd"/>
</dbReference>
<dbReference type="InterPro" id="IPR015517">
    <property type="entry name" value="dCMP_deaminase-rel"/>
</dbReference>
<feature type="domain" description="CMP/dCMP-type deaminase" evidence="5">
    <location>
        <begin position="253"/>
        <end position="441"/>
    </location>
</feature>
<dbReference type="PANTHER" id="PTHR11086">
    <property type="entry name" value="DEOXYCYTIDYLATE DEAMINASE-RELATED"/>
    <property type="match status" value="1"/>
</dbReference>
<dbReference type="Gene3D" id="3.40.140.10">
    <property type="entry name" value="Cytidine Deaminase, domain 2"/>
    <property type="match status" value="1"/>
</dbReference>
<evidence type="ECO:0000259" key="5">
    <source>
        <dbReference type="PROSITE" id="PS51747"/>
    </source>
</evidence>
<comment type="caution">
    <text evidence="6">The sequence shown here is derived from an EMBL/GenBank/DDBJ whole genome shotgun (WGS) entry which is preliminary data.</text>
</comment>
<gene>
    <name evidence="6" type="ORF">WG926_06990</name>
</gene>
<keyword evidence="3" id="KW-0378">Hydrolase</keyword>
<organism evidence="6 7">
    <name type="scientific">Tistrella arctica</name>
    <dbReference type="NCBI Taxonomy" id="3133430"/>
    <lineage>
        <taxon>Bacteria</taxon>
        <taxon>Pseudomonadati</taxon>
        <taxon>Pseudomonadota</taxon>
        <taxon>Alphaproteobacteria</taxon>
        <taxon>Geminicoccales</taxon>
        <taxon>Geminicoccaceae</taxon>
        <taxon>Tistrella</taxon>
    </lineage>
</organism>
<dbReference type="InterPro" id="IPR002125">
    <property type="entry name" value="CMP_dCMP_dom"/>
</dbReference>
<evidence type="ECO:0000313" key="6">
    <source>
        <dbReference type="EMBL" id="MEN2988043.1"/>
    </source>
</evidence>
<dbReference type="EMBL" id="JBBKTW010000002">
    <property type="protein sequence ID" value="MEN2988043.1"/>
    <property type="molecule type" value="Genomic_DNA"/>
</dbReference>
<evidence type="ECO:0000256" key="3">
    <source>
        <dbReference type="ARBA" id="ARBA00022801"/>
    </source>
</evidence>
<dbReference type="SUPFAM" id="SSF53927">
    <property type="entry name" value="Cytidine deaminase-like"/>
    <property type="match status" value="1"/>
</dbReference>
<reference evidence="6 7" key="1">
    <citation type="submission" date="2024-03" db="EMBL/GenBank/DDBJ databases">
        <title>High-quality draft genome sequencing of Tistrella sp. BH-R2-4.</title>
        <authorList>
            <person name="Dong C."/>
        </authorList>
    </citation>
    <scope>NUCLEOTIDE SEQUENCE [LARGE SCALE GENOMIC DNA]</scope>
    <source>
        <strain evidence="6 7">BH-R2-4</strain>
    </source>
</reference>
<keyword evidence="7" id="KW-1185">Reference proteome</keyword>